<dbReference type="EMBL" id="CP036276">
    <property type="protein sequence ID" value="QDU44386.1"/>
    <property type="molecule type" value="Genomic_DNA"/>
</dbReference>
<keyword evidence="3" id="KW-1185">Reference proteome</keyword>
<feature type="transmembrane region" description="Helical" evidence="1">
    <location>
        <begin position="12"/>
        <end position="33"/>
    </location>
</feature>
<dbReference type="KEGG" id="sdyn:Mal52_28670"/>
<accession>A0A517ZPH5</accession>
<evidence type="ECO:0000256" key="1">
    <source>
        <dbReference type="SAM" id="Phobius"/>
    </source>
</evidence>
<feature type="transmembrane region" description="Helical" evidence="1">
    <location>
        <begin position="71"/>
        <end position="89"/>
    </location>
</feature>
<name>A0A517ZPH5_9PLAN</name>
<reference evidence="2 3" key="1">
    <citation type="submission" date="2019-02" db="EMBL/GenBank/DDBJ databases">
        <title>Deep-cultivation of Planctomycetes and their phenomic and genomic characterization uncovers novel biology.</title>
        <authorList>
            <person name="Wiegand S."/>
            <person name="Jogler M."/>
            <person name="Boedeker C."/>
            <person name="Pinto D."/>
            <person name="Vollmers J."/>
            <person name="Rivas-Marin E."/>
            <person name="Kohn T."/>
            <person name="Peeters S.H."/>
            <person name="Heuer A."/>
            <person name="Rast P."/>
            <person name="Oberbeckmann S."/>
            <person name="Bunk B."/>
            <person name="Jeske O."/>
            <person name="Meyerdierks A."/>
            <person name="Storesund J.E."/>
            <person name="Kallscheuer N."/>
            <person name="Luecker S."/>
            <person name="Lage O.M."/>
            <person name="Pohl T."/>
            <person name="Merkel B.J."/>
            <person name="Hornburger P."/>
            <person name="Mueller R.-W."/>
            <person name="Bruemmer F."/>
            <person name="Labrenz M."/>
            <person name="Spormann A.M."/>
            <person name="Op den Camp H."/>
            <person name="Overmann J."/>
            <person name="Amann R."/>
            <person name="Jetten M.S.M."/>
            <person name="Mascher T."/>
            <person name="Medema M.H."/>
            <person name="Devos D.P."/>
            <person name="Kaster A.-K."/>
            <person name="Ovreas L."/>
            <person name="Rohde M."/>
            <person name="Galperin M.Y."/>
            <person name="Jogler C."/>
        </authorList>
    </citation>
    <scope>NUCLEOTIDE SEQUENCE [LARGE SCALE GENOMIC DNA]</scope>
    <source>
        <strain evidence="2 3">Mal52</strain>
    </source>
</reference>
<keyword evidence="1" id="KW-0812">Transmembrane</keyword>
<protein>
    <submittedName>
        <fullName evidence="2">Uncharacterized protein</fullName>
    </submittedName>
</protein>
<dbReference type="RefSeq" id="WP_145376753.1">
    <property type="nucleotide sequence ID" value="NZ_CP036276.1"/>
</dbReference>
<gene>
    <name evidence="2" type="ORF">Mal52_28670</name>
</gene>
<proteinExistence type="predicted"/>
<keyword evidence="1" id="KW-1133">Transmembrane helix</keyword>
<organism evidence="2 3">
    <name type="scientific">Symmachiella dynata</name>
    <dbReference type="NCBI Taxonomy" id="2527995"/>
    <lineage>
        <taxon>Bacteria</taxon>
        <taxon>Pseudomonadati</taxon>
        <taxon>Planctomycetota</taxon>
        <taxon>Planctomycetia</taxon>
        <taxon>Planctomycetales</taxon>
        <taxon>Planctomycetaceae</taxon>
        <taxon>Symmachiella</taxon>
    </lineage>
</organism>
<keyword evidence="1" id="KW-0472">Membrane</keyword>
<evidence type="ECO:0000313" key="2">
    <source>
        <dbReference type="EMBL" id="QDU44386.1"/>
    </source>
</evidence>
<feature type="transmembrane region" description="Helical" evidence="1">
    <location>
        <begin position="45"/>
        <end position="64"/>
    </location>
</feature>
<dbReference type="AlphaFoldDB" id="A0A517ZPH5"/>
<sequence>MATSPIRKITLALLIGQLLCWFVFLYTLYFYMTAYAKVHHDYNDVAIGASWQALVAMSEWIVVYTPSDSVFPLYLFLFLVALAGMNLYVGSPSYTKKWWVVWSIAGFAIPCLLLVVELVTVADLIRRTVARHPEIRDYEIWWINILL</sequence>
<feature type="transmembrane region" description="Helical" evidence="1">
    <location>
        <begin position="101"/>
        <end position="125"/>
    </location>
</feature>
<dbReference type="Proteomes" id="UP000319383">
    <property type="component" value="Chromosome"/>
</dbReference>
<evidence type="ECO:0000313" key="3">
    <source>
        <dbReference type="Proteomes" id="UP000319383"/>
    </source>
</evidence>